<evidence type="ECO:0000313" key="2">
    <source>
        <dbReference type="Proteomes" id="UP000822688"/>
    </source>
</evidence>
<keyword evidence="2" id="KW-1185">Reference proteome</keyword>
<name>A0A8T0HFY8_CERPU</name>
<protein>
    <submittedName>
        <fullName evidence="1">Uncharacterized protein</fullName>
    </submittedName>
</protein>
<dbReference type="AlphaFoldDB" id="A0A8T0HFY8"/>
<reference evidence="1 2" key="1">
    <citation type="submission" date="2020-06" db="EMBL/GenBank/DDBJ databases">
        <title>WGS assembly of Ceratodon purpureus strain R40.</title>
        <authorList>
            <person name="Carey S.B."/>
            <person name="Jenkins J."/>
            <person name="Shu S."/>
            <person name="Lovell J.T."/>
            <person name="Sreedasyam A."/>
            <person name="Maumus F."/>
            <person name="Tiley G.P."/>
            <person name="Fernandez-Pozo N."/>
            <person name="Barry K."/>
            <person name="Chen C."/>
            <person name="Wang M."/>
            <person name="Lipzen A."/>
            <person name="Daum C."/>
            <person name="Saski C.A."/>
            <person name="Payton A.C."/>
            <person name="Mcbreen J.C."/>
            <person name="Conrad R.E."/>
            <person name="Kollar L.M."/>
            <person name="Olsson S."/>
            <person name="Huttunen S."/>
            <person name="Landis J.B."/>
            <person name="Wickett N.J."/>
            <person name="Johnson M.G."/>
            <person name="Rensing S.A."/>
            <person name="Grimwood J."/>
            <person name="Schmutz J."/>
            <person name="Mcdaniel S.F."/>
        </authorList>
    </citation>
    <scope>NUCLEOTIDE SEQUENCE [LARGE SCALE GENOMIC DNA]</scope>
    <source>
        <strain evidence="1 2">R40</strain>
    </source>
</reference>
<gene>
    <name evidence="1" type="ORF">KC19_6G073800</name>
</gene>
<sequence length="170" mass="19727">MAVEKRAALVVTRWLKEAVGKDRTLISDPQEEEELRGRAERFFSHLFVDFPSLTRLMLLNANHAPLKCLICPRRRFRSLKELRQHAHRGTRRERRAEHLGYYDALVRARLPRLHASSGFVFGIHVPFCISCASCIHGFSRLHRRRAVLYSDSKWDNDSEGDVTRLGSFTV</sequence>
<proteinExistence type="predicted"/>
<dbReference type="EMBL" id="CM026427">
    <property type="protein sequence ID" value="KAG0569214.1"/>
    <property type="molecule type" value="Genomic_DNA"/>
</dbReference>
<comment type="caution">
    <text evidence="1">The sequence shown here is derived from an EMBL/GenBank/DDBJ whole genome shotgun (WGS) entry which is preliminary data.</text>
</comment>
<accession>A0A8T0HFY8</accession>
<organism evidence="1 2">
    <name type="scientific">Ceratodon purpureus</name>
    <name type="common">Fire moss</name>
    <name type="synonym">Dicranum purpureum</name>
    <dbReference type="NCBI Taxonomy" id="3225"/>
    <lineage>
        <taxon>Eukaryota</taxon>
        <taxon>Viridiplantae</taxon>
        <taxon>Streptophyta</taxon>
        <taxon>Embryophyta</taxon>
        <taxon>Bryophyta</taxon>
        <taxon>Bryophytina</taxon>
        <taxon>Bryopsida</taxon>
        <taxon>Dicranidae</taxon>
        <taxon>Pseudoditrichales</taxon>
        <taxon>Ditrichaceae</taxon>
        <taxon>Ceratodon</taxon>
    </lineage>
</organism>
<evidence type="ECO:0000313" key="1">
    <source>
        <dbReference type="EMBL" id="KAG0569214.1"/>
    </source>
</evidence>
<dbReference type="Proteomes" id="UP000822688">
    <property type="component" value="Chromosome 6"/>
</dbReference>